<dbReference type="STRING" id="544712.C6H802"/>
<dbReference type="HOGENOM" id="CLU_110345_1_2_1"/>
<proteinExistence type="predicted"/>
<protein>
    <recommendedName>
        <fullName evidence="5">GPI anchored cell wall protein</fullName>
    </recommendedName>
</protein>
<feature type="chain" id="PRO_5002965366" description="GPI anchored cell wall protein" evidence="2">
    <location>
        <begin position="22"/>
        <end position="143"/>
    </location>
</feature>
<dbReference type="VEuPathDB" id="FungiDB:HCDG_01563"/>
<sequence>MFASKFVFLAALLAVFTAVIAVPPGCLIGAINTQKDPGNLKAVCSTEDVQREIVKMCPEDTVKAALKSFSDSCAEAGQKVSLIDINKPTSTSGASNGGDNGGSNPTSTSSGSHSTGTSAGYVHNIDSFTVAAVVALVGLVSSM</sequence>
<organism evidence="3 4">
    <name type="scientific">Ajellomyces capsulatus (strain H143)</name>
    <name type="common">Darling's disease fungus</name>
    <name type="synonym">Histoplasma capsulatum</name>
    <dbReference type="NCBI Taxonomy" id="544712"/>
    <lineage>
        <taxon>Eukaryota</taxon>
        <taxon>Fungi</taxon>
        <taxon>Dikarya</taxon>
        <taxon>Ascomycota</taxon>
        <taxon>Pezizomycotina</taxon>
        <taxon>Eurotiomycetes</taxon>
        <taxon>Eurotiomycetidae</taxon>
        <taxon>Onygenales</taxon>
        <taxon>Ajellomycetaceae</taxon>
        <taxon>Histoplasma</taxon>
    </lineage>
</organism>
<dbReference type="Proteomes" id="UP000002624">
    <property type="component" value="Unassembled WGS sequence"/>
</dbReference>
<feature type="signal peptide" evidence="2">
    <location>
        <begin position="1"/>
        <end position="21"/>
    </location>
</feature>
<feature type="region of interest" description="Disordered" evidence="1">
    <location>
        <begin position="88"/>
        <end position="116"/>
    </location>
</feature>
<evidence type="ECO:0000256" key="1">
    <source>
        <dbReference type="SAM" id="MobiDB-lite"/>
    </source>
</evidence>
<feature type="compositionally biased region" description="Low complexity" evidence="1">
    <location>
        <begin position="102"/>
        <end position="116"/>
    </location>
</feature>
<gene>
    <name evidence="3" type="ORF">HCDG_01563</name>
</gene>
<evidence type="ECO:0000256" key="2">
    <source>
        <dbReference type="SAM" id="SignalP"/>
    </source>
</evidence>
<dbReference type="OMA" id="DSKAICG"/>
<evidence type="ECO:0000313" key="3">
    <source>
        <dbReference type="EMBL" id="EER43533.1"/>
    </source>
</evidence>
<dbReference type="AlphaFoldDB" id="C6H802"/>
<reference evidence="4" key="1">
    <citation type="submission" date="2009-05" db="EMBL/GenBank/DDBJ databases">
        <title>The genome sequence of Ajellomyces capsulatus strain H143.</title>
        <authorList>
            <person name="Champion M."/>
            <person name="Cuomo C.A."/>
            <person name="Ma L.-J."/>
            <person name="Henn M.R."/>
            <person name="Sil A."/>
            <person name="Goldman B."/>
            <person name="Young S.K."/>
            <person name="Kodira C.D."/>
            <person name="Zeng Q."/>
            <person name="Koehrsen M."/>
            <person name="Alvarado L."/>
            <person name="Berlin A.M."/>
            <person name="Borenstein D."/>
            <person name="Chen Z."/>
            <person name="Engels R."/>
            <person name="Freedman E."/>
            <person name="Gellesch M."/>
            <person name="Goldberg J."/>
            <person name="Griggs A."/>
            <person name="Gujja S."/>
            <person name="Heiman D.I."/>
            <person name="Hepburn T.A."/>
            <person name="Howarth C."/>
            <person name="Jen D."/>
            <person name="Larson L."/>
            <person name="Lewis B."/>
            <person name="Mehta T."/>
            <person name="Park D."/>
            <person name="Pearson M."/>
            <person name="Roberts A."/>
            <person name="Saif S."/>
            <person name="Shea T.D."/>
            <person name="Shenoy N."/>
            <person name="Sisk P."/>
            <person name="Stolte C."/>
            <person name="Sykes S."/>
            <person name="Walk T."/>
            <person name="White J."/>
            <person name="Yandava C."/>
            <person name="Klein B."/>
            <person name="McEwen J.G."/>
            <person name="Puccia R."/>
            <person name="Goldman G.H."/>
            <person name="Felipe M.S."/>
            <person name="Nino-Vega G."/>
            <person name="San-Blas G."/>
            <person name="Taylor J.W."/>
            <person name="Mendoza L."/>
            <person name="Galagan J.E."/>
            <person name="Nusbaum C."/>
            <person name="Birren B.W."/>
        </authorList>
    </citation>
    <scope>NUCLEOTIDE SEQUENCE [LARGE SCALE GENOMIC DNA]</scope>
    <source>
        <strain evidence="4">H143</strain>
    </source>
</reference>
<accession>C6H802</accession>
<dbReference type="EMBL" id="GG692420">
    <property type="protein sequence ID" value="EER43533.1"/>
    <property type="molecule type" value="Genomic_DNA"/>
</dbReference>
<name>C6H802_AJECH</name>
<keyword evidence="2" id="KW-0732">Signal</keyword>
<evidence type="ECO:0000313" key="4">
    <source>
        <dbReference type="Proteomes" id="UP000002624"/>
    </source>
</evidence>
<dbReference type="OrthoDB" id="4776947at2759"/>
<evidence type="ECO:0008006" key="5">
    <source>
        <dbReference type="Google" id="ProtNLM"/>
    </source>
</evidence>